<feature type="binding site" evidence="1">
    <location>
        <position position="96"/>
    </location>
    <ligand>
        <name>Mn(2+)</name>
        <dbReference type="ChEBI" id="CHEBI:29035"/>
        <label>2</label>
    </ligand>
</feature>
<dbReference type="SUPFAM" id="SSF53187">
    <property type="entry name" value="Zn-dependent exopeptidases"/>
    <property type="match status" value="1"/>
</dbReference>
<dbReference type="CDD" id="cd03886">
    <property type="entry name" value="M20_Acy1"/>
    <property type="match status" value="1"/>
</dbReference>
<dbReference type="Pfam" id="PF01546">
    <property type="entry name" value="Peptidase_M20"/>
    <property type="match status" value="1"/>
</dbReference>
<feature type="binding site" evidence="1">
    <location>
        <position position="94"/>
    </location>
    <ligand>
        <name>Mn(2+)</name>
        <dbReference type="ChEBI" id="CHEBI:29035"/>
        <label>2</label>
    </ligand>
</feature>
<evidence type="ECO:0000313" key="3">
    <source>
        <dbReference type="EMBL" id="MST62616.1"/>
    </source>
</evidence>
<organism evidence="3 4">
    <name type="scientific">Peptostreptococcus porci</name>
    <dbReference type="NCBI Taxonomy" id="2652282"/>
    <lineage>
        <taxon>Bacteria</taxon>
        <taxon>Bacillati</taxon>
        <taxon>Bacillota</taxon>
        <taxon>Clostridia</taxon>
        <taxon>Peptostreptococcales</taxon>
        <taxon>Peptostreptococcaceae</taxon>
        <taxon>Peptostreptococcus</taxon>
    </lineage>
</organism>
<dbReference type="SUPFAM" id="SSF55031">
    <property type="entry name" value="Bacterial exopeptidase dimerisation domain"/>
    <property type="match status" value="1"/>
</dbReference>
<dbReference type="GO" id="GO:0046872">
    <property type="term" value="F:metal ion binding"/>
    <property type="evidence" value="ECO:0007669"/>
    <property type="project" value="UniProtKB-KW"/>
</dbReference>
<proteinExistence type="predicted"/>
<sequence>MKFTKLEQIKNWRRFLHENPELSLKEYKTTEFIRNELDKMGLEYEAPMDTATVVKLYGKGEKYIVLRADIDALPIKEMNDIEFRSKNDGVMHACGHDAHATMLLGAINELSEISKSKDLDINILAIFQPSEESFGGANLLIENYNFDKYEIIGSFALHINPDYEEGTIISRIGPIMASCNEFAVNIKGKSAHVGKREEGINALNAAIQIYSQVQAIPTYDLDSKHTNIIHTGIVRAGEVMNSVPENAFLEGTIRTYDKDDFEIIEKRIVEICQGVSLSTKCEVVPEIRAGYPAVINSEILYDKSVNAAKKAKANHITRKDPYLLGEDFSFFGKIAPINYSFIGVRNNELGYTSGLHTPTLQLREEALIFGIDYFVEIAKSFGKE</sequence>
<keyword evidence="3" id="KW-0378">Hydrolase</keyword>
<dbReference type="Pfam" id="PF07687">
    <property type="entry name" value="M20_dimer"/>
    <property type="match status" value="1"/>
</dbReference>
<evidence type="ECO:0000313" key="4">
    <source>
        <dbReference type="Proteomes" id="UP000440713"/>
    </source>
</evidence>
<dbReference type="InterPro" id="IPR002933">
    <property type="entry name" value="Peptidase_M20"/>
</dbReference>
<dbReference type="PANTHER" id="PTHR11014:SF63">
    <property type="entry name" value="METALLOPEPTIDASE, PUTATIVE (AFU_ORTHOLOGUE AFUA_6G09600)-RELATED"/>
    <property type="match status" value="1"/>
</dbReference>
<name>A0A6N7XD42_9FIRM</name>
<dbReference type="RefSeq" id="WP_154537998.1">
    <property type="nucleotide sequence ID" value="NZ_JAQYHJ010000132.1"/>
</dbReference>
<protein>
    <submittedName>
        <fullName evidence="3">Amidohydrolase</fullName>
    </submittedName>
</protein>
<keyword evidence="4" id="KW-1185">Reference proteome</keyword>
<gene>
    <name evidence="3" type="ORF">FYJ71_06520</name>
</gene>
<comment type="cofactor">
    <cofactor evidence="1">
        <name>Mn(2+)</name>
        <dbReference type="ChEBI" id="CHEBI:29035"/>
    </cofactor>
    <text evidence="1">The Mn(2+) ion enhances activity.</text>
</comment>
<dbReference type="EMBL" id="VUNE01000003">
    <property type="protein sequence ID" value="MST62616.1"/>
    <property type="molecule type" value="Genomic_DNA"/>
</dbReference>
<dbReference type="InterPro" id="IPR036264">
    <property type="entry name" value="Bact_exopeptidase_dim_dom"/>
</dbReference>
<comment type="caution">
    <text evidence="3">The sequence shown here is derived from an EMBL/GenBank/DDBJ whole genome shotgun (WGS) entry which is preliminary data.</text>
</comment>
<dbReference type="NCBIfam" id="TIGR01891">
    <property type="entry name" value="amidohydrolases"/>
    <property type="match status" value="1"/>
</dbReference>
<dbReference type="Gene3D" id="3.30.70.360">
    <property type="match status" value="1"/>
</dbReference>
<dbReference type="AlphaFoldDB" id="A0A6N7XD42"/>
<feature type="binding site" evidence="1">
    <location>
        <position position="158"/>
    </location>
    <ligand>
        <name>Mn(2+)</name>
        <dbReference type="ChEBI" id="CHEBI:29035"/>
        <label>2</label>
    </ligand>
</feature>
<dbReference type="PIRSF" id="PIRSF005962">
    <property type="entry name" value="Pept_M20D_amidohydro"/>
    <property type="match status" value="1"/>
</dbReference>
<dbReference type="PANTHER" id="PTHR11014">
    <property type="entry name" value="PEPTIDASE M20 FAMILY MEMBER"/>
    <property type="match status" value="1"/>
</dbReference>
<evidence type="ECO:0000256" key="1">
    <source>
        <dbReference type="PIRSR" id="PIRSR005962-1"/>
    </source>
</evidence>
<keyword evidence="1" id="KW-0464">Manganese</keyword>
<feature type="binding site" evidence="1">
    <location>
        <position position="132"/>
    </location>
    <ligand>
        <name>Mn(2+)</name>
        <dbReference type="ChEBI" id="CHEBI:29035"/>
        <label>2</label>
    </ligand>
</feature>
<dbReference type="InterPro" id="IPR011650">
    <property type="entry name" value="Peptidase_M20_dimer"/>
</dbReference>
<reference evidence="3 4" key="1">
    <citation type="submission" date="2019-08" db="EMBL/GenBank/DDBJ databases">
        <title>In-depth cultivation of the pig gut microbiome towards novel bacterial diversity and tailored functional studies.</title>
        <authorList>
            <person name="Wylensek D."/>
            <person name="Hitch T.C.A."/>
            <person name="Clavel T."/>
        </authorList>
    </citation>
    <scope>NUCLEOTIDE SEQUENCE [LARGE SCALE GENOMIC DNA]</scope>
    <source>
        <strain evidence="3 4">WCA-SAB-591-4A-A</strain>
    </source>
</reference>
<dbReference type="Proteomes" id="UP000440713">
    <property type="component" value="Unassembled WGS sequence"/>
</dbReference>
<feature type="binding site" evidence="1">
    <location>
        <position position="356"/>
    </location>
    <ligand>
        <name>Mn(2+)</name>
        <dbReference type="ChEBI" id="CHEBI:29035"/>
        <label>2</label>
    </ligand>
</feature>
<evidence type="ECO:0000259" key="2">
    <source>
        <dbReference type="Pfam" id="PF07687"/>
    </source>
</evidence>
<dbReference type="Gene3D" id="3.40.630.10">
    <property type="entry name" value="Zn peptidases"/>
    <property type="match status" value="1"/>
</dbReference>
<feature type="domain" description="Peptidase M20 dimerisation" evidence="2">
    <location>
        <begin position="182"/>
        <end position="273"/>
    </location>
</feature>
<accession>A0A6N7XD42</accession>
<keyword evidence="1" id="KW-0479">Metal-binding</keyword>
<dbReference type="InterPro" id="IPR017439">
    <property type="entry name" value="Amidohydrolase"/>
</dbReference>
<dbReference type="GO" id="GO:0016787">
    <property type="term" value="F:hydrolase activity"/>
    <property type="evidence" value="ECO:0007669"/>
    <property type="project" value="UniProtKB-KW"/>
</dbReference>